<dbReference type="EMBL" id="JAAMOD010000289">
    <property type="protein sequence ID" value="KAF5232275.1"/>
    <property type="molecule type" value="Genomic_DNA"/>
</dbReference>
<evidence type="ECO:0000313" key="2">
    <source>
        <dbReference type="Proteomes" id="UP000537989"/>
    </source>
</evidence>
<evidence type="ECO:0000313" key="1">
    <source>
        <dbReference type="EMBL" id="KAF5232275.1"/>
    </source>
</evidence>
<gene>
    <name evidence="1" type="ORF">FAUST_8809</name>
</gene>
<name>A0AAN5Z482_FUSAU</name>
<protein>
    <submittedName>
        <fullName evidence="1">Uncharacterized protein</fullName>
    </submittedName>
</protein>
<organism evidence="1 2">
    <name type="scientific">Fusarium austroamericanum</name>
    <dbReference type="NCBI Taxonomy" id="282268"/>
    <lineage>
        <taxon>Eukaryota</taxon>
        <taxon>Fungi</taxon>
        <taxon>Dikarya</taxon>
        <taxon>Ascomycota</taxon>
        <taxon>Pezizomycotina</taxon>
        <taxon>Sordariomycetes</taxon>
        <taxon>Hypocreomycetidae</taxon>
        <taxon>Hypocreales</taxon>
        <taxon>Nectriaceae</taxon>
        <taxon>Fusarium</taxon>
    </lineage>
</organism>
<sequence length="242" mass="28716">MPRLKANVTKQHVFDFTDHASRPAKMTWCAQRDETIPPLTSWCFYFVHPDFILNELDLSRFQHEIQNGYGDPIRCELFYIPGGSNADCAQHYREEPEARGDDFAQVREAERAKNDPEYATMRKPRRKLPGLPALQRYPGNTSYHHFVCVYKNPTWIHDGDEMEFDVVQFDPALVDEYYEPGERIIPQDPFLITRMSAKHKMEYRQYKDQGVWLWFMEKRSPDWYHPTVSATFIARQLGWTSW</sequence>
<dbReference type="AlphaFoldDB" id="A0AAN5Z482"/>
<proteinExistence type="predicted"/>
<dbReference type="Proteomes" id="UP000537989">
    <property type="component" value="Unassembled WGS sequence"/>
</dbReference>
<keyword evidence="2" id="KW-1185">Reference proteome</keyword>
<reference evidence="1 2" key="1">
    <citation type="submission" date="2020-02" db="EMBL/GenBank/DDBJ databases">
        <title>Identification and distribution of gene clusters putatively required for synthesis of sphingolipid metabolism inhibitors in phylogenetically diverse species of the filamentous fungus Fusarium.</title>
        <authorList>
            <person name="Kim H.-S."/>
            <person name="Busman M."/>
            <person name="Brown D.W."/>
            <person name="Divon H."/>
            <person name="Uhlig S."/>
            <person name="Proctor R.H."/>
        </authorList>
    </citation>
    <scope>NUCLEOTIDE SEQUENCE [LARGE SCALE GENOMIC DNA]</scope>
    <source>
        <strain evidence="1 2">NRRL 2903</strain>
    </source>
</reference>
<accession>A0AAN5Z482</accession>
<comment type="caution">
    <text evidence="1">The sequence shown here is derived from an EMBL/GenBank/DDBJ whole genome shotgun (WGS) entry which is preliminary data.</text>
</comment>